<reference evidence="2" key="1">
    <citation type="submission" date="2017-08" db="EMBL/GenBank/DDBJ databases">
        <authorList>
            <person name="Varghese N."/>
            <person name="Submissions S."/>
        </authorList>
    </citation>
    <scope>NUCLEOTIDE SEQUENCE [LARGE SCALE GENOMIC DNA]</scope>
    <source>
        <strain evidence="2">JC23</strain>
    </source>
</reference>
<evidence type="ECO:0000313" key="2">
    <source>
        <dbReference type="Proteomes" id="UP000219252"/>
    </source>
</evidence>
<keyword evidence="2" id="KW-1185">Reference proteome</keyword>
<evidence type="ECO:0000313" key="1">
    <source>
        <dbReference type="EMBL" id="SOC41457.1"/>
    </source>
</evidence>
<dbReference type="RefSeq" id="WP_097150107.1">
    <property type="nucleotide sequence ID" value="NZ_OBQC01000010.1"/>
</dbReference>
<dbReference type="AlphaFoldDB" id="A0A285UID9"/>
<proteinExistence type="predicted"/>
<organism evidence="1 2">
    <name type="scientific">Ureibacillus acetophenoni</name>
    <dbReference type="NCBI Taxonomy" id="614649"/>
    <lineage>
        <taxon>Bacteria</taxon>
        <taxon>Bacillati</taxon>
        <taxon>Bacillota</taxon>
        <taxon>Bacilli</taxon>
        <taxon>Bacillales</taxon>
        <taxon>Caryophanaceae</taxon>
        <taxon>Ureibacillus</taxon>
    </lineage>
</organism>
<sequence>MEQLNNLEKYYYFKLKEILESNGTTFFKNLTSQFLFNDIEETYSGKSAVADVMERVVQTIISNNTDWEIFSHPASSDSSFLTPKAVIHIDCKSTLDTDQDAIGHKVDLGKNQTSYASIDPIDYLGTPFKSNLPTVYDHQLYGELYTLTYIVKLVYNLDSGIDSLRNFELYLCSIPNGLMRDELGLDFVQAGRTMIRPFFTTLDNVEYTNLYNTLNSTEKAIFDQSYQQDSNNNYLLHDWLLFNANSLDETKKEVKKQLTKVYKDNRINQQREKLRINFNDMQIDNDNEYKWNRYELLSLK</sequence>
<accession>A0A285UID9</accession>
<protein>
    <submittedName>
        <fullName evidence="1">Uncharacterized protein</fullName>
    </submittedName>
</protein>
<name>A0A285UID9_9BACL</name>
<dbReference type="EMBL" id="OBQC01000010">
    <property type="protein sequence ID" value="SOC41457.1"/>
    <property type="molecule type" value="Genomic_DNA"/>
</dbReference>
<gene>
    <name evidence="1" type="ORF">SAMN05877842_11068</name>
</gene>
<dbReference type="Proteomes" id="UP000219252">
    <property type="component" value="Unassembled WGS sequence"/>
</dbReference>